<dbReference type="PATRIC" id="fig|483214.13.peg.717"/>
<dbReference type="SUPFAM" id="SSF116820">
    <property type="entry name" value="Rps17e-like"/>
    <property type="match status" value="1"/>
</dbReference>
<keyword evidence="3 4" id="KW-0687">Ribonucleoprotein</keyword>
<sequence>MLMGNIRTSFVKRLAKELIETHKGVFTTDFDQNKKLVMEYSTVSTKHLRNKIAGYVTRLVRLEQTQE</sequence>
<comment type="similarity">
    <text evidence="1 4">Belongs to the eukaryotic ribosomal protein eS17 family.</text>
</comment>
<evidence type="ECO:0000256" key="1">
    <source>
        <dbReference type="ARBA" id="ARBA00010444"/>
    </source>
</evidence>
<dbReference type="GO" id="GO:0005840">
    <property type="term" value="C:ribosome"/>
    <property type="evidence" value="ECO:0007669"/>
    <property type="project" value="UniProtKB-KW"/>
</dbReference>
<dbReference type="Proteomes" id="UP000003489">
    <property type="component" value="Unassembled WGS sequence"/>
</dbReference>
<reference evidence="5 6" key="1">
    <citation type="submission" date="2008-10" db="EMBL/GenBank/DDBJ databases">
        <authorList>
            <person name="Fulton L."/>
            <person name="Clifton S."/>
            <person name="Fulton B."/>
            <person name="Xu J."/>
            <person name="Minx P."/>
            <person name="Pepin K.H."/>
            <person name="Johnson M."/>
            <person name="Bhonagiri V."/>
            <person name="Nash W.E."/>
            <person name="Mardis E.R."/>
            <person name="Wilson R.K."/>
        </authorList>
    </citation>
    <scope>NUCLEOTIDE SEQUENCE [LARGE SCALE GENOMIC DNA]</scope>
    <source>
        <strain evidence="5 6">DSM 2375</strain>
    </source>
</reference>
<dbReference type="NCBIfam" id="NF002242">
    <property type="entry name" value="PRK01151.1"/>
    <property type="match status" value="1"/>
</dbReference>
<dbReference type="Gene3D" id="1.10.60.20">
    <property type="entry name" value="Ribosomal protein S17e-like"/>
    <property type="match status" value="1"/>
</dbReference>
<protein>
    <recommendedName>
        <fullName evidence="4">Small ribosomal subunit protein eS17</fullName>
    </recommendedName>
</protein>
<accession>B9AEG6</accession>
<reference evidence="5 6" key="2">
    <citation type="submission" date="2008-11" db="EMBL/GenBank/DDBJ databases">
        <title>Draft genome sequence of Methanobrevibacter smithii (DSM 2375).</title>
        <authorList>
            <person name="Sudarsanam P."/>
            <person name="Ley R."/>
            <person name="Guruge J."/>
            <person name="Turnbaugh P.J."/>
            <person name="Mahowald M."/>
            <person name="Liep D."/>
            <person name="Gordon J."/>
        </authorList>
    </citation>
    <scope>NUCLEOTIDE SEQUENCE [LARGE SCALE GENOMIC DNA]</scope>
    <source>
        <strain evidence="5 6">DSM 2375</strain>
    </source>
</reference>
<dbReference type="AlphaFoldDB" id="B9AEG6"/>
<evidence type="ECO:0000256" key="4">
    <source>
        <dbReference type="HAMAP-Rule" id="MF_00511"/>
    </source>
</evidence>
<organism evidence="5 6">
    <name type="scientific">Methanobrevibacter smithii DSM 2375</name>
    <dbReference type="NCBI Taxonomy" id="483214"/>
    <lineage>
        <taxon>Archaea</taxon>
        <taxon>Methanobacteriati</taxon>
        <taxon>Methanobacteriota</taxon>
        <taxon>Methanomada group</taxon>
        <taxon>Methanobacteria</taxon>
        <taxon>Methanobacteriales</taxon>
        <taxon>Methanobacteriaceae</taxon>
        <taxon>Methanobrevibacter</taxon>
    </lineage>
</organism>
<dbReference type="InterPro" id="IPR018273">
    <property type="entry name" value="Ribosomal_eS17_CS"/>
</dbReference>
<name>B9AEG6_METSM</name>
<proteinExistence type="inferred from homology"/>
<comment type="caution">
    <text evidence="5">The sequence shown here is derived from an EMBL/GenBank/DDBJ whole genome shotgun (WGS) entry which is preliminary data.</text>
</comment>
<dbReference type="PROSITE" id="PS00712">
    <property type="entry name" value="RIBOSOMAL_S17E"/>
    <property type="match status" value="1"/>
</dbReference>
<dbReference type="GO" id="GO:1990904">
    <property type="term" value="C:ribonucleoprotein complex"/>
    <property type="evidence" value="ECO:0007669"/>
    <property type="project" value="UniProtKB-KW"/>
</dbReference>
<dbReference type="GO" id="GO:0003735">
    <property type="term" value="F:structural constituent of ribosome"/>
    <property type="evidence" value="ECO:0007669"/>
    <property type="project" value="InterPro"/>
</dbReference>
<keyword evidence="2 4" id="KW-0689">Ribosomal protein</keyword>
<dbReference type="GO" id="GO:0005829">
    <property type="term" value="C:cytosol"/>
    <property type="evidence" value="ECO:0007669"/>
    <property type="project" value="UniProtKB-ARBA"/>
</dbReference>
<dbReference type="InterPro" id="IPR001210">
    <property type="entry name" value="Ribosomal_eS17"/>
</dbReference>
<dbReference type="InterPro" id="IPR036401">
    <property type="entry name" value="Ribosomal_eS17_sf"/>
</dbReference>
<evidence type="ECO:0000313" key="5">
    <source>
        <dbReference type="EMBL" id="EEE41856.1"/>
    </source>
</evidence>
<dbReference type="PANTHER" id="PTHR10732">
    <property type="entry name" value="40S RIBOSOMAL PROTEIN S17"/>
    <property type="match status" value="1"/>
</dbReference>
<dbReference type="EMBL" id="ABYW01000005">
    <property type="protein sequence ID" value="EEE41856.1"/>
    <property type="molecule type" value="Genomic_DNA"/>
</dbReference>
<dbReference type="PANTHER" id="PTHR10732:SF0">
    <property type="entry name" value="40S RIBOSOMAL PROTEIN S17"/>
    <property type="match status" value="1"/>
</dbReference>
<dbReference type="HAMAP" id="MF_00511">
    <property type="entry name" value="Ribosomal_eS17"/>
    <property type="match status" value="1"/>
</dbReference>
<evidence type="ECO:0000256" key="2">
    <source>
        <dbReference type="ARBA" id="ARBA00022980"/>
    </source>
</evidence>
<dbReference type="GO" id="GO:0006412">
    <property type="term" value="P:translation"/>
    <property type="evidence" value="ECO:0007669"/>
    <property type="project" value="UniProtKB-UniRule"/>
</dbReference>
<gene>
    <name evidence="4 5" type="primary">rps17e</name>
    <name evidence="5" type="ORF">METSMIALI_00745</name>
</gene>
<evidence type="ECO:0000313" key="6">
    <source>
        <dbReference type="Proteomes" id="UP000003489"/>
    </source>
</evidence>
<dbReference type="HOGENOM" id="CLU_176720_0_1_2"/>
<dbReference type="Pfam" id="PF00833">
    <property type="entry name" value="Ribosomal_S17e"/>
    <property type="match status" value="1"/>
</dbReference>
<evidence type="ECO:0000256" key="3">
    <source>
        <dbReference type="ARBA" id="ARBA00023274"/>
    </source>
</evidence>